<dbReference type="eggNOG" id="COG0477">
    <property type="taxonomic scope" value="Bacteria"/>
</dbReference>
<dbReference type="RefSeq" id="WP_012087996.1">
    <property type="nucleotide sequence ID" value="NC_009664.2"/>
</dbReference>
<evidence type="ECO:0000259" key="7">
    <source>
        <dbReference type="PROSITE" id="PS50850"/>
    </source>
</evidence>
<evidence type="ECO:0000256" key="4">
    <source>
        <dbReference type="ARBA" id="ARBA00023136"/>
    </source>
</evidence>
<dbReference type="STRING" id="266940.Krad_2305"/>
<proteinExistence type="predicted"/>
<dbReference type="Gene3D" id="1.20.1250.20">
    <property type="entry name" value="MFS general substrate transporter like domains"/>
    <property type="match status" value="1"/>
</dbReference>
<organism evidence="8 9">
    <name type="scientific">Kineococcus radiotolerans (strain ATCC BAA-149 / DSM 14245 / SRS30216)</name>
    <dbReference type="NCBI Taxonomy" id="266940"/>
    <lineage>
        <taxon>Bacteria</taxon>
        <taxon>Bacillati</taxon>
        <taxon>Actinomycetota</taxon>
        <taxon>Actinomycetes</taxon>
        <taxon>Kineosporiales</taxon>
        <taxon>Kineosporiaceae</taxon>
        <taxon>Kineococcus</taxon>
    </lineage>
</organism>
<dbReference type="AlphaFoldDB" id="A6WAE7"/>
<dbReference type="SUPFAM" id="SSF103473">
    <property type="entry name" value="MFS general substrate transporter"/>
    <property type="match status" value="1"/>
</dbReference>
<feature type="transmembrane region" description="Helical" evidence="6">
    <location>
        <begin position="52"/>
        <end position="71"/>
    </location>
</feature>
<feature type="region of interest" description="Disordered" evidence="5">
    <location>
        <begin position="482"/>
        <end position="547"/>
    </location>
</feature>
<feature type="transmembrane region" description="Helical" evidence="6">
    <location>
        <begin position="383"/>
        <end position="406"/>
    </location>
</feature>
<dbReference type="KEGG" id="kra:Krad_2305"/>
<evidence type="ECO:0000256" key="5">
    <source>
        <dbReference type="SAM" id="MobiDB-lite"/>
    </source>
</evidence>
<feature type="domain" description="Major facilitator superfamily (MFS) profile" evidence="7">
    <location>
        <begin position="17"/>
        <end position="480"/>
    </location>
</feature>
<dbReference type="PANTHER" id="PTHR42718:SF42">
    <property type="entry name" value="EXPORT PROTEIN"/>
    <property type="match status" value="1"/>
</dbReference>
<feature type="transmembrane region" description="Helical" evidence="6">
    <location>
        <begin position="350"/>
        <end position="371"/>
    </location>
</feature>
<name>A6WAE7_KINRD</name>
<keyword evidence="9" id="KW-1185">Reference proteome</keyword>
<feature type="transmembrane region" description="Helical" evidence="6">
    <location>
        <begin position="83"/>
        <end position="102"/>
    </location>
</feature>
<reference evidence="9" key="1">
    <citation type="journal article" date="2008" name="PLoS ONE">
        <title>Survival in nuclear waste, extreme resistance, and potential applications gleaned from the genome sequence of Kineococcus radiotolerans SRS30216.</title>
        <authorList>
            <person name="Bagwell C.E."/>
            <person name="Bhat S."/>
            <person name="Hawkins G.M."/>
            <person name="Smith B.W."/>
            <person name="Biswas T."/>
            <person name="Hoover T.R."/>
            <person name="Saunders E."/>
            <person name="Han C.S."/>
            <person name="Tsodikov O.V."/>
            <person name="Shimkets L.J."/>
        </authorList>
    </citation>
    <scope>NUCLEOTIDE SEQUENCE [LARGE SCALE GENOMIC DNA]</scope>
    <source>
        <strain evidence="9">ATCC BAA-149 / DSM 14245 / SRS30216</strain>
    </source>
</reference>
<dbReference type="PANTHER" id="PTHR42718">
    <property type="entry name" value="MAJOR FACILITATOR SUPERFAMILY MULTIDRUG TRANSPORTER MFSC"/>
    <property type="match status" value="1"/>
</dbReference>
<feature type="transmembrane region" description="Helical" evidence="6">
    <location>
        <begin position="457"/>
        <end position="476"/>
    </location>
</feature>
<keyword evidence="2 6" id="KW-0812">Transmembrane</keyword>
<dbReference type="Gene3D" id="1.20.1720.10">
    <property type="entry name" value="Multidrug resistance protein D"/>
    <property type="match status" value="1"/>
</dbReference>
<keyword evidence="4 6" id="KW-0472">Membrane</keyword>
<comment type="subcellular location">
    <subcellularLocation>
        <location evidence="1">Cell membrane</location>
        <topology evidence="1">Multi-pass membrane protein</topology>
    </subcellularLocation>
</comment>
<gene>
    <name evidence="8" type="ordered locus">Krad_2305</name>
</gene>
<dbReference type="PROSITE" id="PS50850">
    <property type="entry name" value="MFS"/>
    <property type="match status" value="1"/>
</dbReference>
<dbReference type="CDD" id="cd17321">
    <property type="entry name" value="MFS_MMR_MDR_like"/>
    <property type="match status" value="1"/>
</dbReference>
<dbReference type="InterPro" id="IPR011701">
    <property type="entry name" value="MFS"/>
</dbReference>
<feature type="transmembrane region" description="Helical" evidence="6">
    <location>
        <begin position="222"/>
        <end position="242"/>
    </location>
</feature>
<feature type="compositionally biased region" description="Low complexity" evidence="5">
    <location>
        <begin position="501"/>
        <end position="518"/>
    </location>
</feature>
<feature type="transmembrane region" description="Helical" evidence="6">
    <location>
        <begin position="288"/>
        <end position="311"/>
    </location>
</feature>
<dbReference type="InterPro" id="IPR020846">
    <property type="entry name" value="MFS_dom"/>
</dbReference>
<dbReference type="GO" id="GO:0022857">
    <property type="term" value="F:transmembrane transporter activity"/>
    <property type="evidence" value="ECO:0007669"/>
    <property type="project" value="InterPro"/>
</dbReference>
<dbReference type="EMBL" id="CP000750">
    <property type="protein sequence ID" value="ABS03786.1"/>
    <property type="molecule type" value="Genomic_DNA"/>
</dbReference>
<evidence type="ECO:0000256" key="1">
    <source>
        <dbReference type="ARBA" id="ARBA00004651"/>
    </source>
</evidence>
<dbReference type="Proteomes" id="UP000001116">
    <property type="component" value="Chromosome"/>
</dbReference>
<evidence type="ECO:0000256" key="2">
    <source>
        <dbReference type="ARBA" id="ARBA00022692"/>
    </source>
</evidence>
<dbReference type="Pfam" id="PF07690">
    <property type="entry name" value="MFS_1"/>
    <property type="match status" value="1"/>
</dbReference>
<evidence type="ECO:0000313" key="8">
    <source>
        <dbReference type="EMBL" id="ABS03786.1"/>
    </source>
</evidence>
<feature type="transmembrane region" description="Helical" evidence="6">
    <location>
        <begin position="427"/>
        <end position="445"/>
    </location>
</feature>
<feature type="region of interest" description="Disordered" evidence="5">
    <location>
        <begin position="590"/>
        <end position="613"/>
    </location>
</feature>
<dbReference type="InterPro" id="IPR036259">
    <property type="entry name" value="MFS_trans_sf"/>
</dbReference>
<feature type="transmembrane region" description="Helical" evidence="6">
    <location>
        <begin position="141"/>
        <end position="162"/>
    </location>
</feature>
<accession>A6WAE7</accession>
<evidence type="ECO:0000313" key="9">
    <source>
        <dbReference type="Proteomes" id="UP000001116"/>
    </source>
</evidence>
<evidence type="ECO:0000256" key="6">
    <source>
        <dbReference type="SAM" id="Phobius"/>
    </source>
</evidence>
<keyword evidence="3 6" id="KW-1133">Transmembrane helix</keyword>
<feature type="transmembrane region" description="Helical" evidence="6">
    <location>
        <begin position="168"/>
        <end position="186"/>
    </location>
</feature>
<dbReference type="HOGENOM" id="CLU_000960_28_2_11"/>
<dbReference type="GO" id="GO:0005886">
    <property type="term" value="C:plasma membrane"/>
    <property type="evidence" value="ECO:0007669"/>
    <property type="project" value="UniProtKB-SubCell"/>
</dbReference>
<protein>
    <submittedName>
        <fullName evidence="8">Drug resistance transporter, EmrB/QacA subfamily</fullName>
    </submittedName>
</protein>
<evidence type="ECO:0000256" key="3">
    <source>
        <dbReference type="ARBA" id="ARBA00022989"/>
    </source>
</evidence>
<feature type="transmembrane region" description="Helical" evidence="6">
    <location>
        <begin position="108"/>
        <end position="129"/>
    </location>
</feature>
<feature type="transmembrane region" description="Helical" evidence="6">
    <location>
        <begin position="248"/>
        <end position="267"/>
    </location>
</feature>
<sequence>MDRTAGLSLASAPGRWLVAVAVLGSALAQVEATVVNVALPSIGTGLGADVSHLQWVLNAYLLTLASLVLLGGSLGDRLGRRRVFIVGTMLFCVASTVCALAPDLSVLIAARAVQGVGAALVVPGSLAMLESMLAPGDRARGIGLWSALGGIAGAVGPVLGGVLVEVSWRWVFILPVPLGLLAAAAARQHLPQADDCELHGAAARERAEQGPAPSRARQSLDVAGTLLVVLALGGLTFALVQASVGPLWMVWASGGLGLAAAVAFVLVEQHAHDPLLPLRIFASRQFSAANLLTFVVYAALGGVFFLLVVVLQTGLGYSPLIAGAATLPITLVMLVLSARAGQLAQKIGPRLPLTGGPLVIAAGLLLLSRLAPGSSYLHDVLPAVLVLAFGLSATVAPVTATVLAAVPAQQAGVAAGVNNAVARTAQLIAISALPLVVGLNGTAYTDPQAISEAFATAMRMCAVLALTGAAIAWAMIRTPPPRSRAIPPRAGAGESDTVAGRAPSRPPSESSARAVVPPAAGPIGGPAELMADRRSSRPVGRQAPEVTHGPISAAMDAAMDAATGEAPLVGKRQLWHCAVADPPPLTAVLLGEPAPLSAPRTSSPGPDGQRHHG</sequence>
<feature type="transmembrane region" description="Helical" evidence="6">
    <location>
        <begin position="317"/>
        <end position="338"/>
    </location>
</feature>